<dbReference type="KEGG" id="mgot:MgSA37_02548"/>
<gene>
    <name evidence="1" type="ORF">MgSA37_02548</name>
</gene>
<reference evidence="1 2" key="1">
    <citation type="submission" date="2015-12" db="EMBL/GenBank/DDBJ databases">
        <title>Genome sequence of Mucilaginibacter gotjawali.</title>
        <authorList>
            <person name="Lee J.S."/>
            <person name="Lee K.C."/>
            <person name="Kim K.K."/>
            <person name="Lee B.W."/>
        </authorList>
    </citation>
    <scope>NUCLEOTIDE SEQUENCE [LARGE SCALE GENOMIC DNA]</scope>
    <source>
        <strain evidence="1 2">SA3-7</strain>
    </source>
</reference>
<evidence type="ECO:0000313" key="2">
    <source>
        <dbReference type="Proteomes" id="UP000218263"/>
    </source>
</evidence>
<sequence length="261" mass="29319">MLTNEKNIYYTLRIAAAMCFIGHGAFGIITKEIWCNYFGVFGIGHAMAYKLMPWLGSFDILCGLSLLIYPTWAIVGWLVIWGAITAFLRPMSGEPFAEFIERAGNFGAPLILLILYNRSGDNVSWFAKIDPVKEYNSDNLGMSVKCLKVIVFLLIIGHGWLNLIEKKGLIGQYSSLGFSNPALTAQIVGVFEALLAITILIKPIRPVVLALLAWKMATELFYPHWELFEWIERGGSYGTILALWFALPRFSLNLRNKLITT</sequence>
<evidence type="ECO:0000313" key="1">
    <source>
        <dbReference type="EMBL" id="BAU54372.1"/>
    </source>
</evidence>
<keyword evidence="2" id="KW-1185">Reference proteome</keyword>
<protein>
    <submittedName>
        <fullName evidence="1">Uncharacterized protein</fullName>
    </submittedName>
</protein>
<organism evidence="1 2">
    <name type="scientific">Mucilaginibacter gotjawali</name>
    <dbReference type="NCBI Taxonomy" id="1550579"/>
    <lineage>
        <taxon>Bacteria</taxon>
        <taxon>Pseudomonadati</taxon>
        <taxon>Bacteroidota</taxon>
        <taxon>Sphingobacteriia</taxon>
        <taxon>Sphingobacteriales</taxon>
        <taxon>Sphingobacteriaceae</taxon>
        <taxon>Mucilaginibacter</taxon>
    </lineage>
</organism>
<accession>A0A110B2Z9</accession>
<dbReference type="OrthoDB" id="669592at2"/>
<dbReference type="Proteomes" id="UP000218263">
    <property type="component" value="Chromosome"/>
</dbReference>
<name>A0A110B2Z9_9SPHI</name>
<dbReference type="AlphaFoldDB" id="A0A110B2Z9"/>
<dbReference type="RefSeq" id="WP_096352291.1">
    <property type="nucleotide sequence ID" value="NZ_AP017313.1"/>
</dbReference>
<dbReference type="EMBL" id="AP017313">
    <property type="protein sequence ID" value="BAU54372.1"/>
    <property type="molecule type" value="Genomic_DNA"/>
</dbReference>
<proteinExistence type="predicted"/>